<protein>
    <recommendedName>
        <fullName evidence="6">Spore germination protein</fullName>
    </recommendedName>
</protein>
<dbReference type="PANTHER" id="PTHR22550">
    <property type="entry name" value="SPORE GERMINATION PROTEIN"/>
    <property type="match status" value="1"/>
</dbReference>
<reference evidence="4 5" key="1">
    <citation type="submission" date="2018-10" db="EMBL/GenBank/DDBJ databases">
        <title>Phylogenomics of Brevibacillus.</title>
        <authorList>
            <person name="Dunlap C."/>
        </authorList>
    </citation>
    <scope>NUCLEOTIDE SEQUENCE [LARGE SCALE GENOMIC DNA]</scope>
    <source>
        <strain evidence="4 5">JCM 15716</strain>
    </source>
</reference>
<dbReference type="Pfam" id="PF03323">
    <property type="entry name" value="GerA"/>
    <property type="match status" value="1"/>
</dbReference>
<evidence type="ECO:0000256" key="3">
    <source>
        <dbReference type="SAM" id="Phobius"/>
    </source>
</evidence>
<feature type="transmembrane region" description="Helical" evidence="3">
    <location>
        <begin position="129"/>
        <end position="156"/>
    </location>
</feature>
<sequence>MLKAAAIRLFSFFIAILLPAYYIAVLTFHFEVIPTDLFLTLKSGVEKIPFSPIFEAMFMELTIELLREASIRLPGRVGQTIGIVGGLVIGDAVVKAGLVSNAMIVVVALTALASFVVPSHEMSGALRILRFPVMLSAALFGFLGIAVSLMAIFIHLCKLQSFGAPYFAPLLPFAGKISRTHLSGSLFESCGQWGNDFPPLPCMKYCPKFSGSRSEPC</sequence>
<dbReference type="EMBL" id="RHHQ01000024">
    <property type="protein sequence ID" value="RNB81054.1"/>
    <property type="molecule type" value="Genomic_DNA"/>
</dbReference>
<dbReference type="Proteomes" id="UP000271031">
    <property type="component" value="Unassembled WGS sequence"/>
</dbReference>
<keyword evidence="3" id="KW-0812">Transmembrane</keyword>
<comment type="caution">
    <text evidence="4">The sequence shown here is derived from an EMBL/GenBank/DDBJ whole genome shotgun (WGS) entry which is preliminary data.</text>
</comment>
<dbReference type="InterPro" id="IPR004995">
    <property type="entry name" value="Spore_Ger"/>
</dbReference>
<dbReference type="PANTHER" id="PTHR22550:SF5">
    <property type="entry name" value="LEUCINE ZIPPER PROTEIN 4"/>
    <property type="match status" value="1"/>
</dbReference>
<evidence type="ECO:0000313" key="5">
    <source>
        <dbReference type="Proteomes" id="UP000271031"/>
    </source>
</evidence>
<name>A0A3M8CZ33_9BACL</name>
<dbReference type="AlphaFoldDB" id="A0A3M8CZ33"/>
<dbReference type="InterPro" id="IPR050768">
    <property type="entry name" value="UPF0353/GerABKA_families"/>
</dbReference>
<proteinExistence type="inferred from homology"/>
<comment type="similarity">
    <text evidence="1">Belongs to the GerABKA family.</text>
</comment>
<dbReference type="GO" id="GO:0009847">
    <property type="term" value="P:spore germination"/>
    <property type="evidence" value="ECO:0007669"/>
    <property type="project" value="InterPro"/>
</dbReference>
<evidence type="ECO:0000256" key="2">
    <source>
        <dbReference type="ARBA" id="ARBA00023136"/>
    </source>
</evidence>
<keyword evidence="5" id="KW-1185">Reference proteome</keyword>
<feature type="transmembrane region" description="Helical" evidence="3">
    <location>
        <begin position="7"/>
        <end position="28"/>
    </location>
</feature>
<accession>A0A3M8CZ33</accession>
<evidence type="ECO:0008006" key="6">
    <source>
        <dbReference type="Google" id="ProtNLM"/>
    </source>
</evidence>
<dbReference type="OrthoDB" id="1726708at2"/>
<dbReference type="GO" id="GO:0016020">
    <property type="term" value="C:membrane"/>
    <property type="evidence" value="ECO:0007669"/>
    <property type="project" value="InterPro"/>
</dbReference>
<evidence type="ECO:0000256" key="1">
    <source>
        <dbReference type="ARBA" id="ARBA00005278"/>
    </source>
</evidence>
<organism evidence="4 5">
    <name type="scientific">Brevibacillus fluminis</name>
    <dbReference type="NCBI Taxonomy" id="511487"/>
    <lineage>
        <taxon>Bacteria</taxon>
        <taxon>Bacillati</taxon>
        <taxon>Bacillota</taxon>
        <taxon>Bacilli</taxon>
        <taxon>Bacillales</taxon>
        <taxon>Paenibacillaceae</taxon>
        <taxon>Brevibacillus</taxon>
    </lineage>
</organism>
<keyword evidence="3" id="KW-1133">Transmembrane helix</keyword>
<gene>
    <name evidence="4" type="ORF">EDM56_26730</name>
</gene>
<feature type="transmembrane region" description="Helical" evidence="3">
    <location>
        <begin position="96"/>
        <end position="117"/>
    </location>
</feature>
<keyword evidence="2 3" id="KW-0472">Membrane</keyword>
<evidence type="ECO:0000313" key="4">
    <source>
        <dbReference type="EMBL" id="RNB81054.1"/>
    </source>
</evidence>